<evidence type="ECO:0000313" key="2">
    <source>
        <dbReference type="EMBL" id="MEU8139029.1"/>
    </source>
</evidence>
<evidence type="ECO:0000256" key="1">
    <source>
        <dbReference type="SAM" id="MobiDB-lite"/>
    </source>
</evidence>
<sequence>MPRTHPRDADIRALLATHSTDCIAAQLGVDRAAVRRIRRDAGIDWARPEPDTAASKWAARVRPVDGGHLEWLGERGSTSGSPVMRLGGKSISPAAIAFRRRTGRDPVGPVRAECGYPHCVSPDHVDDTPGRQRLRAQLRALHGRSRRRTRCGRGHDQQEHGRFGPDGAPYCGACSVANKHTPT</sequence>
<comment type="caution">
    <text evidence="2">The sequence shown here is derived from an EMBL/GenBank/DDBJ whole genome shotgun (WGS) entry which is preliminary data.</text>
</comment>
<feature type="compositionally biased region" description="Basic residues" evidence="1">
    <location>
        <begin position="142"/>
        <end position="152"/>
    </location>
</feature>
<proteinExistence type="predicted"/>
<feature type="compositionally biased region" description="Basic and acidic residues" evidence="1">
    <location>
        <begin position="153"/>
        <end position="163"/>
    </location>
</feature>
<dbReference type="RefSeq" id="WP_358362864.1">
    <property type="nucleotide sequence ID" value="NZ_JBEZFP010000150.1"/>
</dbReference>
<name>A0ABV3DV45_9ACTN</name>
<reference evidence="2 3" key="1">
    <citation type="submission" date="2024-06" db="EMBL/GenBank/DDBJ databases">
        <title>The Natural Products Discovery Center: Release of the First 8490 Sequenced Strains for Exploring Actinobacteria Biosynthetic Diversity.</title>
        <authorList>
            <person name="Kalkreuter E."/>
            <person name="Kautsar S.A."/>
            <person name="Yang D."/>
            <person name="Bader C.D."/>
            <person name="Teijaro C.N."/>
            <person name="Fluegel L."/>
            <person name="Davis C.M."/>
            <person name="Simpson J.R."/>
            <person name="Lauterbach L."/>
            <person name="Steele A.D."/>
            <person name="Gui C."/>
            <person name="Meng S."/>
            <person name="Li G."/>
            <person name="Viehrig K."/>
            <person name="Ye F."/>
            <person name="Su P."/>
            <person name="Kiefer A.F."/>
            <person name="Nichols A."/>
            <person name="Cepeda A.J."/>
            <person name="Yan W."/>
            <person name="Fan B."/>
            <person name="Jiang Y."/>
            <person name="Adhikari A."/>
            <person name="Zheng C.-J."/>
            <person name="Schuster L."/>
            <person name="Cowan T.M."/>
            <person name="Smanski M.J."/>
            <person name="Chevrette M.G."/>
            <person name="De Carvalho L.P.S."/>
            <person name="Shen B."/>
        </authorList>
    </citation>
    <scope>NUCLEOTIDE SEQUENCE [LARGE SCALE GENOMIC DNA]</scope>
    <source>
        <strain evidence="2 3">NPDC048946</strain>
    </source>
</reference>
<dbReference type="EMBL" id="JBEZFP010000150">
    <property type="protein sequence ID" value="MEU8139029.1"/>
    <property type="molecule type" value="Genomic_DNA"/>
</dbReference>
<dbReference type="Proteomes" id="UP001551482">
    <property type="component" value="Unassembled WGS sequence"/>
</dbReference>
<accession>A0ABV3DV45</accession>
<organism evidence="2 3">
    <name type="scientific">Streptodolium elevatio</name>
    <dbReference type="NCBI Taxonomy" id="3157996"/>
    <lineage>
        <taxon>Bacteria</taxon>
        <taxon>Bacillati</taxon>
        <taxon>Actinomycetota</taxon>
        <taxon>Actinomycetes</taxon>
        <taxon>Kitasatosporales</taxon>
        <taxon>Streptomycetaceae</taxon>
        <taxon>Streptodolium</taxon>
    </lineage>
</organism>
<gene>
    <name evidence="2" type="ORF">AB0C36_36710</name>
</gene>
<keyword evidence="3" id="KW-1185">Reference proteome</keyword>
<feature type="region of interest" description="Disordered" evidence="1">
    <location>
        <begin position="142"/>
        <end position="163"/>
    </location>
</feature>
<evidence type="ECO:0000313" key="3">
    <source>
        <dbReference type="Proteomes" id="UP001551482"/>
    </source>
</evidence>
<protein>
    <submittedName>
        <fullName evidence="2">Uncharacterized protein</fullName>
    </submittedName>
</protein>